<sequence length="255" mass="27970">MTDPARTDQTILRPLRKANREPVEPMYRWAVRLVHALLKPLTHRDWREQGKLPQTGGLVVVANHISNVDPIALAQYLAFSGRWGRFLAKDSLFRVPVVGRILAAAGQIPVQRHTRSAADALKAAIEAVREGKVVVVYPEGTITTDPDLWPMAGKTGAARIAYATGAPLIPVAQWGAQDIMYGKRIEFPKLLPRKTLRLATGDPIPLERGSSEGQVTSAMLNRTTERAMATLTEMVADLRGESPPRPSSTEMGDSR</sequence>
<evidence type="ECO:0000313" key="5">
    <source>
        <dbReference type="EMBL" id="GAA3642238.1"/>
    </source>
</evidence>
<keyword evidence="6" id="KW-1185">Reference proteome</keyword>
<feature type="domain" description="Phospholipid/glycerol acyltransferase" evidence="4">
    <location>
        <begin position="58"/>
        <end position="176"/>
    </location>
</feature>
<name>A0ABP7AWE3_9ACTN</name>
<accession>A0ABP7AWE3</accession>
<dbReference type="Pfam" id="PF01553">
    <property type="entry name" value="Acyltransferase"/>
    <property type="match status" value="1"/>
</dbReference>
<keyword evidence="1" id="KW-0808">Transferase</keyword>
<dbReference type="EMBL" id="BAABAB010000052">
    <property type="protein sequence ID" value="GAA3642238.1"/>
    <property type="molecule type" value="Genomic_DNA"/>
</dbReference>
<protein>
    <submittedName>
        <fullName evidence="5">Lysophospholipid acyltransferase family protein</fullName>
    </submittedName>
</protein>
<dbReference type="PANTHER" id="PTHR10434:SF55">
    <property type="entry name" value="POSSIBLE ACYLTRANSFERASE"/>
    <property type="match status" value="1"/>
</dbReference>
<evidence type="ECO:0000313" key="6">
    <source>
        <dbReference type="Proteomes" id="UP001501490"/>
    </source>
</evidence>
<gene>
    <name evidence="5" type="ORF">GCM10022236_51100</name>
</gene>
<evidence type="ECO:0000259" key="4">
    <source>
        <dbReference type="SMART" id="SM00563"/>
    </source>
</evidence>
<dbReference type="CDD" id="cd07989">
    <property type="entry name" value="LPLAT_AGPAT-like"/>
    <property type="match status" value="1"/>
</dbReference>
<dbReference type="SUPFAM" id="SSF69593">
    <property type="entry name" value="Glycerol-3-phosphate (1)-acyltransferase"/>
    <property type="match status" value="1"/>
</dbReference>
<dbReference type="Proteomes" id="UP001501490">
    <property type="component" value="Unassembled WGS sequence"/>
</dbReference>
<evidence type="ECO:0000256" key="1">
    <source>
        <dbReference type="ARBA" id="ARBA00022679"/>
    </source>
</evidence>
<proteinExistence type="predicted"/>
<dbReference type="RefSeq" id="WP_344809951.1">
    <property type="nucleotide sequence ID" value="NZ_BAABAB010000052.1"/>
</dbReference>
<keyword evidence="2 5" id="KW-0012">Acyltransferase</keyword>
<dbReference type="InterPro" id="IPR002123">
    <property type="entry name" value="Plipid/glycerol_acylTrfase"/>
</dbReference>
<dbReference type="GO" id="GO:0016746">
    <property type="term" value="F:acyltransferase activity"/>
    <property type="evidence" value="ECO:0007669"/>
    <property type="project" value="UniProtKB-KW"/>
</dbReference>
<dbReference type="PANTHER" id="PTHR10434">
    <property type="entry name" value="1-ACYL-SN-GLYCEROL-3-PHOSPHATE ACYLTRANSFERASE"/>
    <property type="match status" value="1"/>
</dbReference>
<feature type="region of interest" description="Disordered" evidence="3">
    <location>
        <begin position="235"/>
        <end position="255"/>
    </location>
</feature>
<reference evidence="6" key="1">
    <citation type="journal article" date="2019" name="Int. J. Syst. Evol. Microbiol.">
        <title>The Global Catalogue of Microorganisms (GCM) 10K type strain sequencing project: providing services to taxonomists for standard genome sequencing and annotation.</title>
        <authorList>
            <consortium name="The Broad Institute Genomics Platform"/>
            <consortium name="The Broad Institute Genome Sequencing Center for Infectious Disease"/>
            <person name="Wu L."/>
            <person name="Ma J."/>
        </authorList>
    </citation>
    <scope>NUCLEOTIDE SEQUENCE [LARGE SCALE GENOMIC DNA]</scope>
    <source>
        <strain evidence="6">JCM 16929</strain>
    </source>
</reference>
<dbReference type="SMART" id="SM00563">
    <property type="entry name" value="PlsC"/>
    <property type="match status" value="1"/>
</dbReference>
<organism evidence="5 6">
    <name type="scientific">Microlunatus ginsengisoli</name>
    <dbReference type="NCBI Taxonomy" id="363863"/>
    <lineage>
        <taxon>Bacteria</taxon>
        <taxon>Bacillati</taxon>
        <taxon>Actinomycetota</taxon>
        <taxon>Actinomycetes</taxon>
        <taxon>Propionibacteriales</taxon>
        <taxon>Propionibacteriaceae</taxon>
        <taxon>Microlunatus</taxon>
    </lineage>
</organism>
<comment type="caution">
    <text evidence="5">The sequence shown here is derived from an EMBL/GenBank/DDBJ whole genome shotgun (WGS) entry which is preliminary data.</text>
</comment>
<evidence type="ECO:0000256" key="3">
    <source>
        <dbReference type="SAM" id="MobiDB-lite"/>
    </source>
</evidence>
<evidence type="ECO:0000256" key="2">
    <source>
        <dbReference type="ARBA" id="ARBA00023315"/>
    </source>
</evidence>